<dbReference type="Proteomes" id="UP000030321">
    <property type="component" value="Unassembled WGS sequence"/>
</dbReference>
<evidence type="ECO:0000313" key="2">
    <source>
        <dbReference type="Proteomes" id="UP000030321"/>
    </source>
</evidence>
<comment type="caution">
    <text evidence="1">The sequence shown here is derived from an EMBL/GenBank/DDBJ whole genome shotgun (WGS) entry which is preliminary data.</text>
</comment>
<dbReference type="AlphaFoldDB" id="A0A0A1VU51"/>
<name>A0A0A1VU51_MICAE</name>
<organism evidence="1 2">
    <name type="scientific">Microcystis aeruginosa NIES-44</name>
    <dbReference type="NCBI Taxonomy" id="449439"/>
    <lineage>
        <taxon>Bacteria</taxon>
        <taxon>Bacillati</taxon>
        <taxon>Cyanobacteriota</taxon>
        <taxon>Cyanophyceae</taxon>
        <taxon>Oscillatoriophycideae</taxon>
        <taxon>Chroococcales</taxon>
        <taxon>Microcystaceae</taxon>
        <taxon>Microcystis</taxon>
    </lineage>
</organism>
<evidence type="ECO:0000313" key="1">
    <source>
        <dbReference type="EMBL" id="GAL92973.1"/>
    </source>
</evidence>
<dbReference type="EMBL" id="BBPA01000031">
    <property type="protein sequence ID" value="GAL92973.1"/>
    <property type="molecule type" value="Genomic_DNA"/>
</dbReference>
<proteinExistence type="predicted"/>
<gene>
    <name evidence="1" type="ORF">N44_01660</name>
</gene>
<accession>A0A0A1VU51</accession>
<reference evidence="2" key="1">
    <citation type="journal article" date="2015" name="Genome">
        <title>Whole Genome Sequence of the Non-Microcystin-Producing Microcystis aeruginosa Strain NIES-44.</title>
        <authorList>
            <person name="Okano K."/>
            <person name="Miyata N."/>
            <person name="Ozaki Y."/>
        </authorList>
    </citation>
    <scope>NUCLEOTIDE SEQUENCE [LARGE SCALE GENOMIC DNA]</scope>
    <source>
        <strain evidence="2">NIES-44</strain>
    </source>
</reference>
<sequence length="52" mass="6123">MGEIEETVRDLMIQSVNLGIGIFLSKQFQKKPLVGREKLKVFWVNYQLQKNK</sequence>
<protein>
    <submittedName>
        <fullName evidence="1">Uncharacterized protein</fullName>
    </submittedName>
</protein>